<comment type="similarity">
    <text evidence="7">Belongs to the NFYC/HAP5 subunit family.</text>
</comment>
<dbReference type="Gene3D" id="1.10.20.10">
    <property type="entry name" value="Histone, subunit A"/>
    <property type="match status" value="1"/>
</dbReference>
<comment type="subcellular location">
    <subcellularLocation>
        <location evidence="1">Nucleus</location>
    </subcellularLocation>
</comment>
<keyword evidence="5" id="KW-0539">Nucleus</keyword>
<comment type="function">
    <text evidence="8">Stimulates the transcription of various genes by recognizing and binding to a CCAAT motif in promoters.</text>
</comment>
<keyword evidence="10" id="KW-1185">Reference proteome</keyword>
<keyword evidence="4" id="KW-0804">Transcription</keyword>
<dbReference type="GeneID" id="107927119"/>
<dbReference type="RefSeq" id="XP_016713609.1">
    <property type="nucleotide sequence ID" value="XM_016858120.2"/>
</dbReference>
<dbReference type="GO" id="GO:0006355">
    <property type="term" value="P:regulation of DNA-templated transcription"/>
    <property type="evidence" value="ECO:0000318"/>
    <property type="project" value="GO_Central"/>
</dbReference>
<keyword evidence="3" id="KW-0238">DNA-binding</keyword>
<dbReference type="GO" id="GO:0046982">
    <property type="term" value="F:protein heterodimerization activity"/>
    <property type="evidence" value="ECO:0007669"/>
    <property type="project" value="InterPro"/>
</dbReference>
<evidence type="ECO:0000256" key="6">
    <source>
        <dbReference type="ARBA" id="ARBA00025911"/>
    </source>
</evidence>
<dbReference type="PaxDb" id="3635-A0A1U8LK94"/>
<dbReference type="InterPro" id="IPR003958">
    <property type="entry name" value="CBFA_NFYB_domain"/>
</dbReference>
<keyword evidence="2" id="KW-0805">Transcription regulation</keyword>
<evidence type="ECO:0000256" key="2">
    <source>
        <dbReference type="ARBA" id="ARBA00023015"/>
    </source>
</evidence>
<dbReference type="Pfam" id="PF00808">
    <property type="entry name" value="CBFD_NFYB_HMF"/>
    <property type="match status" value="1"/>
</dbReference>
<proteinExistence type="inferred from homology"/>
<dbReference type="PANTHER" id="PTHR10252">
    <property type="entry name" value="HISTONE-LIKE TRANSCRIPTION FACTOR CCAAT-RELATED"/>
    <property type="match status" value="1"/>
</dbReference>
<sequence length="248" mass="28979">MLMVVYVDSKTFLNRSSLKKDAQLIMTNTTWPTLERLTMDLNQSMEFTPSATSSPQIHNFMPMTSFMLPFHQPSNEDGEEVKQSHLLVQKRSLELFWYQQMLEIHNISAFKSHHQLPLARIKRIMKSDKDVKMISADTPILFSKACELFILELTLRAWLHTEEDKRGTLQRCDVSKAIRQEEALHFLFDVVPLINHKDDDGKFLEENEHHPVNQPQFPLLDMNAELVIRSPEAQQYMIKPPMSSHEFD</sequence>
<dbReference type="InterPro" id="IPR050568">
    <property type="entry name" value="Transcr_DNA_Rep_Reg"/>
</dbReference>
<evidence type="ECO:0000259" key="9">
    <source>
        <dbReference type="Pfam" id="PF00808"/>
    </source>
</evidence>
<dbReference type="OrthoDB" id="1272441at2759"/>
<evidence type="ECO:0000256" key="5">
    <source>
        <dbReference type="ARBA" id="ARBA00023242"/>
    </source>
</evidence>
<gene>
    <name evidence="11" type="primary">LOC107927119</name>
</gene>
<reference evidence="10" key="1">
    <citation type="journal article" date="2020" name="Nat. Genet.">
        <title>Genomic diversifications of five Gossypium allopolyploid species and their impact on cotton improvement.</title>
        <authorList>
            <person name="Chen Z.J."/>
            <person name="Sreedasyam A."/>
            <person name="Ando A."/>
            <person name="Song Q."/>
            <person name="De Santiago L.M."/>
            <person name="Hulse-Kemp A.M."/>
            <person name="Ding M."/>
            <person name="Ye W."/>
            <person name="Kirkbride R.C."/>
            <person name="Jenkins J."/>
            <person name="Plott C."/>
            <person name="Lovell J."/>
            <person name="Lin Y.M."/>
            <person name="Vaughn R."/>
            <person name="Liu B."/>
            <person name="Simpson S."/>
            <person name="Scheffler B.E."/>
            <person name="Wen L."/>
            <person name="Saski C.A."/>
            <person name="Grover C.E."/>
            <person name="Hu G."/>
            <person name="Conover J.L."/>
            <person name="Carlson J.W."/>
            <person name="Shu S."/>
            <person name="Boston L.B."/>
            <person name="Williams M."/>
            <person name="Peterson D.G."/>
            <person name="McGee K."/>
            <person name="Jones D.C."/>
            <person name="Wendel J.F."/>
            <person name="Stelly D.M."/>
            <person name="Grimwood J."/>
            <person name="Schmutz J."/>
        </authorList>
    </citation>
    <scope>NUCLEOTIDE SEQUENCE [LARGE SCALE GENOMIC DNA]</scope>
    <source>
        <strain evidence="10">cv. TM-1</strain>
    </source>
</reference>
<dbReference type="SUPFAM" id="SSF47113">
    <property type="entry name" value="Histone-fold"/>
    <property type="match status" value="1"/>
</dbReference>
<dbReference type="STRING" id="3635.A0A1U8LK94"/>
<evidence type="ECO:0000256" key="4">
    <source>
        <dbReference type="ARBA" id="ARBA00023163"/>
    </source>
</evidence>
<protein>
    <submittedName>
        <fullName evidence="11">Nuclear transcription factor Y subunit C-3 isoform X1</fullName>
    </submittedName>
</protein>
<evidence type="ECO:0000313" key="10">
    <source>
        <dbReference type="Proteomes" id="UP000818029"/>
    </source>
</evidence>
<dbReference type="Proteomes" id="UP000818029">
    <property type="component" value="Chromosome A12"/>
</dbReference>
<accession>A0A1U8LK94</accession>
<name>A0A1U8LK94_GOSHI</name>
<dbReference type="SMR" id="A0A1U8LK94"/>
<dbReference type="GO" id="GO:0000976">
    <property type="term" value="F:transcription cis-regulatory region binding"/>
    <property type="evidence" value="ECO:0000318"/>
    <property type="project" value="GO_Central"/>
</dbReference>
<evidence type="ECO:0000256" key="3">
    <source>
        <dbReference type="ARBA" id="ARBA00023125"/>
    </source>
</evidence>
<evidence type="ECO:0000313" key="11">
    <source>
        <dbReference type="RefSeq" id="XP_016713609.1"/>
    </source>
</evidence>
<reference evidence="11" key="2">
    <citation type="submission" date="2025-08" db="UniProtKB">
        <authorList>
            <consortium name="RefSeq"/>
        </authorList>
    </citation>
    <scope>IDENTIFICATION</scope>
</reference>
<comment type="subunit">
    <text evidence="6">Heterotrimeric transcription factor composed of three components, NF-YA, NF-YB and NF-YC. NF-YB and NF-YC must interact and dimerize for NF-YA association and DNA binding.</text>
</comment>
<dbReference type="FunFam" id="1.10.20.10:FF:000062">
    <property type="entry name" value="Nuclear transcription factor Y subunit C"/>
    <property type="match status" value="1"/>
</dbReference>
<dbReference type="KEGG" id="ghi:107927119"/>
<evidence type="ECO:0000256" key="7">
    <source>
        <dbReference type="ARBA" id="ARBA00038129"/>
    </source>
</evidence>
<dbReference type="PANTHER" id="PTHR10252:SF124">
    <property type="entry name" value="NUCLEAR TRANSCRIPTION FACTOR Y SUBUNIT C-10"/>
    <property type="match status" value="1"/>
</dbReference>
<organism evidence="10 11">
    <name type="scientific">Gossypium hirsutum</name>
    <name type="common">Upland cotton</name>
    <name type="synonym">Gossypium mexicanum</name>
    <dbReference type="NCBI Taxonomy" id="3635"/>
    <lineage>
        <taxon>Eukaryota</taxon>
        <taxon>Viridiplantae</taxon>
        <taxon>Streptophyta</taxon>
        <taxon>Embryophyta</taxon>
        <taxon>Tracheophyta</taxon>
        <taxon>Spermatophyta</taxon>
        <taxon>Magnoliopsida</taxon>
        <taxon>eudicotyledons</taxon>
        <taxon>Gunneridae</taxon>
        <taxon>Pentapetalae</taxon>
        <taxon>rosids</taxon>
        <taxon>malvids</taxon>
        <taxon>Malvales</taxon>
        <taxon>Malvaceae</taxon>
        <taxon>Malvoideae</taxon>
        <taxon>Gossypium</taxon>
    </lineage>
</organism>
<dbReference type="AlphaFoldDB" id="A0A1U8LK94"/>
<evidence type="ECO:0000256" key="1">
    <source>
        <dbReference type="ARBA" id="ARBA00004123"/>
    </source>
</evidence>
<dbReference type="CDD" id="cd22908">
    <property type="entry name" value="HFD_NFYC-like"/>
    <property type="match status" value="1"/>
</dbReference>
<evidence type="ECO:0000256" key="8">
    <source>
        <dbReference type="ARBA" id="ARBA00059992"/>
    </source>
</evidence>
<dbReference type="GO" id="GO:0005634">
    <property type="term" value="C:nucleus"/>
    <property type="evidence" value="ECO:0000318"/>
    <property type="project" value="GO_Central"/>
</dbReference>
<dbReference type="InterPro" id="IPR009072">
    <property type="entry name" value="Histone-fold"/>
</dbReference>
<feature type="domain" description="Transcription factor CBF/NF-Y/archaeal histone" evidence="9">
    <location>
        <begin position="115"/>
        <end position="178"/>
    </location>
</feature>